<dbReference type="PANTHER" id="PTHR43415">
    <property type="entry name" value="SPERMIDINE N(1)-ACETYLTRANSFERASE"/>
    <property type="match status" value="1"/>
</dbReference>
<dbReference type="InterPro" id="IPR000182">
    <property type="entry name" value="GNAT_dom"/>
</dbReference>
<dbReference type="InterPro" id="IPR016181">
    <property type="entry name" value="Acyl_CoA_acyltransferase"/>
</dbReference>
<proteinExistence type="predicted"/>
<dbReference type="Gene3D" id="3.40.630.30">
    <property type="match status" value="1"/>
</dbReference>
<evidence type="ECO:0000259" key="1">
    <source>
        <dbReference type="PROSITE" id="PS51186"/>
    </source>
</evidence>
<sequence>MGAFDTNGGNPLLIIGENLYIRRLKREDVDQLKHWGTHRDPLFETYNFPKTNERYRDYWYKEKQGKFFRRIFGVFLEDGRLVGYITLKSIRWIRKKAELGVVFDPKELDKGFGKEALEVFLHYWFRKKNFKEIYLIVGAFNKRAKKVYENLGFVKEYECWESFENPKITPEILQRVGYEEEFFKIYKEEVYCKYERMYIKPENIHNIHKKS</sequence>
<feature type="domain" description="N-acetyltransferase" evidence="1">
    <location>
        <begin position="19"/>
        <end position="170"/>
    </location>
</feature>
<evidence type="ECO:0000313" key="3">
    <source>
        <dbReference type="Proteomes" id="UP000449710"/>
    </source>
</evidence>
<dbReference type="EMBL" id="SUMG01000019">
    <property type="protein sequence ID" value="NBG89203.1"/>
    <property type="molecule type" value="Genomic_DNA"/>
</dbReference>
<protein>
    <submittedName>
        <fullName evidence="2">GNAT family N-acetyltransferase</fullName>
    </submittedName>
</protein>
<dbReference type="AlphaFoldDB" id="A0AA44BEQ1"/>
<dbReference type="PANTHER" id="PTHR43415:SF3">
    <property type="entry name" value="GNAT-FAMILY ACETYLTRANSFERASE"/>
    <property type="match status" value="1"/>
</dbReference>
<name>A0AA44BEQ1_9CLOT</name>
<dbReference type="Proteomes" id="UP000449710">
    <property type="component" value="Unassembled WGS sequence"/>
</dbReference>
<dbReference type="Pfam" id="PF13302">
    <property type="entry name" value="Acetyltransf_3"/>
    <property type="match status" value="1"/>
</dbReference>
<gene>
    <name evidence="2" type="ORF">ISALK_11950</name>
</gene>
<accession>A0AA44BEQ1</accession>
<dbReference type="SUPFAM" id="SSF55729">
    <property type="entry name" value="Acyl-CoA N-acyltransferases (Nat)"/>
    <property type="match status" value="1"/>
</dbReference>
<dbReference type="CDD" id="cd04301">
    <property type="entry name" value="NAT_SF"/>
    <property type="match status" value="1"/>
</dbReference>
<reference evidence="2 3" key="1">
    <citation type="submission" date="2019-04" db="EMBL/GenBank/DDBJ databases">
        <title>Isachenkonia alkalipeptolytica gen. nov. sp. nov. a new anaerobic, alkiliphilic organothrophic bacterium capable to reduce synthesized ferrihydrite isolated from a soda lake.</title>
        <authorList>
            <person name="Toshchakov S.V."/>
            <person name="Zavarzina D.G."/>
            <person name="Zhilina T.N."/>
            <person name="Kostrikina N.A."/>
            <person name="Kublanov I.V."/>
        </authorList>
    </citation>
    <scope>NUCLEOTIDE SEQUENCE [LARGE SCALE GENOMIC DNA]</scope>
    <source>
        <strain evidence="2 3">Z-1701</strain>
    </source>
</reference>
<keyword evidence="3" id="KW-1185">Reference proteome</keyword>
<organism evidence="2 3">
    <name type="scientific">Isachenkonia alkalipeptolytica</name>
    <dbReference type="NCBI Taxonomy" id="2565777"/>
    <lineage>
        <taxon>Bacteria</taxon>
        <taxon>Bacillati</taxon>
        <taxon>Bacillota</taxon>
        <taxon>Clostridia</taxon>
        <taxon>Eubacteriales</taxon>
        <taxon>Clostridiaceae</taxon>
        <taxon>Isachenkonia</taxon>
    </lineage>
</organism>
<comment type="caution">
    <text evidence="2">The sequence shown here is derived from an EMBL/GenBank/DDBJ whole genome shotgun (WGS) entry which is preliminary data.</text>
</comment>
<evidence type="ECO:0000313" key="2">
    <source>
        <dbReference type="EMBL" id="NBG89203.1"/>
    </source>
</evidence>
<dbReference type="PROSITE" id="PS51186">
    <property type="entry name" value="GNAT"/>
    <property type="match status" value="1"/>
</dbReference>
<dbReference type="GO" id="GO:0016747">
    <property type="term" value="F:acyltransferase activity, transferring groups other than amino-acyl groups"/>
    <property type="evidence" value="ECO:0007669"/>
    <property type="project" value="InterPro"/>
</dbReference>